<name>A0A915YIK8_9BACT</name>
<dbReference type="RefSeq" id="WP_264788978.1">
    <property type="nucleotide sequence ID" value="NZ_AP026867.1"/>
</dbReference>
<dbReference type="KEGG" id="aup:AsAng_0044660"/>
<reference evidence="1" key="1">
    <citation type="submission" date="2022-09" db="EMBL/GenBank/DDBJ databases">
        <title>Aureispira anguillicida sp. nov., isolated from Leptocephalus of Japanese eel Anguilla japonica.</title>
        <authorList>
            <person name="Yuasa K."/>
            <person name="Mekata T."/>
            <person name="Ikunari K."/>
        </authorList>
    </citation>
    <scope>NUCLEOTIDE SEQUENCE</scope>
    <source>
        <strain evidence="1">EL160426</strain>
    </source>
</reference>
<dbReference type="EMBL" id="AP026867">
    <property type="protein sequence ID" value="BDS13725.1"/>
    <property type="molecule type" value="Genomic_DNA"/>
</dbReference>
<dbReference type="InterPro" id="IPR014917">
    <property type="entry name" value="DUF1800"/>
</dbReference>
<evidence type="ECO:0000313" key="1">
    <source>
        <dbReference type="EMBL" id="BDS13725.1"/>
    </source>
</evidence>
<gene>
    <name evidence="1" type="ORF">AsAng_0044660</name>
</gene>
<evidence type="ECO:0000313" key="2">
    <source>
        <dbReference type="Proteomes" id="UP001060919"/>
    </source>
</evidence>
<protein>
    <submittedName>
        <fullName evidence="1">DUF1800 domain-containing protein</fullName>
    </submittedName>
</protein>
<proteinExistence type="predicted"/>
<organism evidence="1 2">
    <name type="scientific">Aureispira anguillae</name>
    <dbReference type="NCBI Taxonomy" id="2864201"/>
    <lineage>
        <taxon>Bacteria</taxon>
        <taxon>Pseudomonadati</taxon>
        <taxon>Bacteroidota</taxon>
        <taxon>Saprospiria</taxon>
        <taxon>Saprospirales</taxon>
        <taxon>Saprospiraceae</taxon>
        <taxon>Aureispira</taxon>
    </lineage>
</organism>
<keyword evidence="2" id="KW-1185">Reference proteome</keyword>
<dbReference type="Pfam" id="PF08811">
    <property type="entry name" value="DUF1800"/>
    <property type="match status" value="1"/>
</dbReference>
<accession>A0A915YIK8</accession>
<dbReference type="AlphaFoldDB" id="A0A915YIK8"/>
<sequence length="517" mass="59415">MLHKILNRISFGPTPASLAKLNAIGLEAYLEEQLAPSEEEAPILIKKKAAFRFNNKDIGAKDQGFNYIHASIEQLWEIAKDEKTLAKKGRIPAAEVLIDTCFNAIYSQWQLREILVHFWHNHFNVSINADERIAVTLPLYDRDVIRKNCLGNFRDFLEAVAKSQAMLFYLNNASSRASPANENFARELFELHTLGEENYWNHLYNKWREVPGATAGKAEGYIDEDIYEAARAFTGWTVADGAWTEGGEKPNTGAFLYLEAWHDNYQKRILGVEFQSNQAPLADGQKVLDLLAYHRGTAQFICTKLCIKFIADHPPQSIVDKAVKTWMQHQQSPEQIKQVVRTILLSEEFKNSLGSKVKNPFELLISMIRALELDFSPNLNLQWMLQQMGYHLFTWSTPTGHPDKATYWLNSSMLLKRWNLMPTILFDDWHKMVRFDADALPPSTVKSSKEIVQFWLQKILGTQHGFSPAHQQKLIDILLVENKTEDDPPLTYGKEDRAYRFAHVISLILMAPQFQYR</sequence>
<dbReference type="Proteomes" id="UP001060919">
    <property type="component" value="Chromosome"/>
</dbReference>